<protein>
    <submittedName>
        <fullName evidence="1">Uncharacterized protein</fullName>
    </submittedName>
</protein>
<name>A0AAN9L5Z8_CANGL</name>
<reference evidence="1 2" key="1">
    <citation type="submission" date="2024-01" db="EMBL/GenBank/DDBJ databases">
        <title>The genomes of 5 underutilized Papilionoideae crops provide insights into root nodulation and disease resistanc.</title>
        <authorList>
            <person name="Jiang F."/>
        </authorList>
    </citation>
    <scope>NUCLEOTIDE SEQUENCE [LARGE SCALE GENOMIC DNA]</scope>
    <source>
        <strain evidence="1">LVBAO_FW01</strain>
        <tissue evidence="1">Leaves</tissue>
    </source>
</reference>
<dbReference type="EMBL" id="JAYMYQ010000005">
    <property type="protein sequence ID" value="KAK7328408.1"/>
    <property type="molecule type" value="Genomic_DNA"/>
</dbReference>
<gene>
    <name evidence="1" type="ORF">VNO77_22513</name>
</gene>
<comment type="caution">
    <text evidence="1">The sequence shown here is derived from an EMBL/GenBank/DDBJ whole genome shotgun (WGS) entry which is preliminary data.</text>
</comment>
<evidence type="ECO:0000313" key="1">
    <source>
        <dbReference type="EMBL" id="KAK7328408.1"/>
    </source>
</evidence>
<dbReference type="Proteomes" id="UP001367508">
    <property type="component" value="Unassembled WGS sequence"/>
</dbReference>
<evidence type="ECO:0000313" key="2">
    <source>
        <dbReference type="Proteomes" id="UP001367508"/>
    </source>
</evidence>
<keyword evidence="2" id="KW-1185">Reference proteome</keyword>
<sequence length="135" mass="15332">MEANYRPDCSKHNTFSQTEKTLWYLVPIPTSSLFPSHTHVLVHCTVEYTYTITHTIISNIARSDRDDSSLFYVMPEAVPDSYSTLSSNTSWSYIIQGSLSVNFLTHPFPSFSFSFSFSPSFSSHLLFTPNSNPFP</sequence>
<accession>A0AAN9L5Z8</accession>
<organism evidence="1 2">
    <name type="scientific">Canavalia gladiata</name>
    <name type="common">Sword bean</name>
    <name type="synonym">Dolichos gladiatus</name>
    <dbReference type="NCBI Taxonomy" id="3824"/>
    <lineage>
        <taxon>Eukaryota</taxon>
        <taxon>Viridiplantae</taxon>
        <taxon>Streptophyta</taxon>
        <taxon>Embryophyta</taxon>
        <taxon>Tracheophyta</taxon>
        <taxon>Spermatophyta</taxon>
        <taxon>Magnoliopsida</taxon>
        <taxon>eudicotyledons</taxon>
        <taxon>Gunneridae</taxon>
        <taxon>Pentapetalae</taxon>
        <taxon>rosids</taxon>
        <taxon>fabids</taxon>
        <taxon>Fabales</taxon>
        <taxon>Fabaceae</taxon>
        <taxon>Papilionoideae</taxon>
        <taxon>50 kb inversion clade</taxon>
        <taxon>NPAAA clade</taxon>
        <taxon>indigoferoid/millettioid clade</taxon>
        <taxon>Phaseoleae</taxon>
        <taxon>Canavalia</taxon>
    </lineage>
</organism>
<proteinExistence type="predicted"/>
<dbReference type="AlphaFoldDB" id="A0AAN9L5Z8"/>